<keyword evidence="3" id="KW-1185">Reference proteome</keyword>
<accession>A0ABR3XP13</accession>
<name>A0ABR3XP13_9EURO</name>
<feature type="compositionally biased region" description="Basic and acidic residues" evidence="1">
    <location>
        <begin position="400"/>
        <end position="410"/>
    </location>
</feature>
<evidence type="ECO:0000313" key="3">
    <source>
        <dbReference type="Proteomes" id="UP001583193"/>
    </source>
</evidence>
<proteinExistence type="predicted"/>
<dbReference type="PANTHER" id="PTHR36847">
    <property type="entry name" value="AMIDOLIGASE ENZYME"/>
    <property type="match status" value="1"/>
</dbReference>
<dbReference type="Proteomes" id="UP001583193">
    <property type="component" value="Unassembled WGS sequence"/>
</dbReference>
<dbReference type="Pfam" id="PF12224">
    <property type="entry name" value="Amidoligase_2"/>
    <property type="match status" value="1"/>
</dbReference>
<reference evidence="2 3" key="1">
    <citation type="journal article" date="2024" name="IMA Fungus">
        <title>IMA Genome - F19 : A genome assembly and annotation guide to empower mycologists, including annotated draft genome sequences of Ceratocystis pirilliformis, Diaporthe australafricana, Fusarium ophioides, Paecilomyces lecythidis, and Sporothrix stenoceras.</title>
        <authorList>
            <person name="Aylward J."/>
            <person name="Wilson A.M."/>
            <person name="Visagie C.M."/>
            <person name="Spraker J."/>
            <person name="Barnes I."/>
            <person name="Buitendag C."/>
            <person name="Ceriani C."/>
            <person name="Del Mar Angel L."/>
            <person name="du Plessis D."/>
            <person name="Fuchs T."/>
            <person name="Gasser K."/>
            <person name="Kramer D."/>
            <person name="Li W."/>
            <person name="Munsamy K."/>
            <person name="Piso A."/>
            <person name="Price J.L."/>
            <person name="Sonnekus B."/>
            <person name="Thomas C."/>
            <person name="van der Nest A."/>
            <person name="van Dijk A."/>
            <person name="van Heerden A."/>
            <person name="van Vuuren N."/>
            <person name="Yilmaz N."/>
            <person name="Duong T.A."/>
            <person name="van der Merwe N.A."/>
            <person name="Wingfield M.J."/>
            <person name="Wingfield B.D."/>
        </authorList>
    </citation>
    <scope>NUCLEOTIDE SEQUENCE [LARGE SCALE GENOMIC DNA]</scope>
    <source>
        <strain evidence="2 3">CMW 18167</strain>
    </source>
</reference>
<gene>
    <name evidence="2" type="ORF">Plec18167_004634</name>
</gene>
<evidence type="ECO:0000256" key="1">
    <source>
        <dbReference type="SAM" id="MobiDB-lite"/>
    </source>
</evidence>
<evidence type="ECO:0000313" key="2">
    <source>
        <dbReference type="EMBL" id="KAL1877668.1"/>
    </source>
</evidence>
<dbReference type="InterPro" id="IPR022025">
    <property type="entry name" value="Amidoligase_2"/>
</dbReference>
<feature type="region of interest" description="Disordered" evidence="1">
    <location>
        <begin position="390"/>
        <end position="410"/>
    </location>
</feature>
<sequence length="410" mass="47218">MGKRKKPSRNLLSLIHPINYNFRVTFEVLVRYRLGDYHPQQLEDERSPLDETEPTYASVREKVVQVFASSSLLVNKYDNREPDARRWTIKANTVITPLPHNRRDEYVNVIGFCPMEITSPVIPIQEKAAGNSFTEIELMLRILRKNFKIIVNSTCGLRVEIGCCAKLQYNNCIARGFPLQTLRNFAQLVTLFETEINALHPVHRVLYADYCRLPSQLIKKSQDPVTLLNRCTDPATLDRTWQEGLNISDSSSNEAPPAYSFSNVLGIPGTRDQQRAPGVIEFRQHAGTIDPESVYHWVQLAIQLVRFSHECGVGGLPASLLRSLDEERHSPTGHFDTVSFLRAIGAVEQAEYYRDKLKRYPRPLPRHFEYQEQTDIASRSVNSDLSSKYTEMKVRRKRREPPELKFFEKK</sequence>
<organism evidence="2 3">
    <name type="scientific">Paecilomyces lecythidis</name>
    <dbReference type="NCBI Taxonomy" id="3004212"/>
    <lineage>
        <taxon>Eukaryota</taxon>
        <taxon>Fungi</taxon>
        <taxon>Dikarya</taxon>
        <taxon>Ascomycota</taxon>
        <taxon>Pezizomycotina</taxon>
        <taxon>Eurotiomycetes</taxon>
        <taxon>Eurotiomycetidae</taxon>
        <taxon>Eurotiales</taxon>
        <taxon>Thermoascaceae</taxon>
        <taxon>Paecilomyces</taxon>
    </lineage>
</organism>
<protein>
    <submittedName>
        <fullName evidence="2">Uncharacterized protein</fullName>
    </submittedName>
</protein>
<comment type="caution">
    <text evidence="2">The sequence shown here is derived from an EMBL/GenBank/DDBJ whole genome shotgun (WGS) entry which is preliminary data.</text>
</comment>
<dbReference type="EMBL" id="JAVDPF010000013">
    <property type="protein sequence ID" value="KAL1877668.1"/>
    <property type="molecule type" value="Genomic_DNA"/>
</dbReference>
<dbReference type="PANTHER" id="PTHR36847:SF1">
    <property type="entry name" value="AMIDOLIGASE ENZYME"/>
    <property type="match status" value="1"/>
</dbReference>